<dbReference type="EMBL" id="JAPDDP010000019">
    <property type="protein sequence ID" value="MDA0181164.1"/>
    <property type="molecule type" value="Genomic_DNA"/>
</dbReference>
<evidence type="ECO:0000256" key="1">
    <source>
        <dbReference type="SAM" id="MobiDB-lite"/>
    </source>
</evidence>
<gene>
    <name evidence="2" type="ORF">OJ997_12730</name>
</gene>
<name>A0A9X3NA03_9ACTN</name>
<feature type="region of interest" description="Disordered" evidence="1">
    <location>
        <begin position="324"/>
        <end position="354"/>
    </location>
</feature>
<reference evidence="2" key="1">
    <citation type="submission" date="2022-10" db="EMBL/GenBank/DDBJ databases">
        <title>The WGS of Solirubrobacter phytolaccae KCTC 29190.</title>
        <authorList>
            <person name="Jiang Z."/>
        </authorList>
    </citation>
    <scope>NUCLEOTIDE SEQUENCE</scope>
    <source>
        <strain evidence="2">KCTC 29190</strain>
    </source>
</reference>
<comment type="caution">
    <text evidence="2">The sequence shown here is derived from an EMBL/GenBank/DDBJ whole genome shotgun (WGS) entry which is preliminary data.</text>
</comment>
<protein>
    <submittedName>
        <fullName evidence="2">Uncharacterized protein</fullName>
    </submittedName>
</protein>
<dbReference type="RefSeq" id="WP_270025474.1">
    <property type="nucleotide sequence ID" value="NZ_JAPDDP010000019.1"/>
</dbReference>
<accession>A0A9X3NA03</accession>
<sequence length="466" mass="48836">MWACHGPNGQALTNIAVSPYTSNGGVITDGGCNTAGTDQARTLTAAATGSVATLTVTVPDGLNVKRVRLVRTANGLGGAGAASYAATYGPKPNGDTTFPATPLPDTDFSVANPEFAVSGAGELKLSLSCSATCTGSLGVQGVAFLVEDNDAPFALGVNRNNPVVTTRDRELDKDGNPIVDAKGNAVYYVKEVPMVMSGKDSGVGLDRAVVTINGAGLALPAVATVSFFCEDLSPTDAASNDRPLDRAKCGDVAGNDGDETRGYDPRFATTVKTAWRDLIPGAGGNYTRTVVFYDAAGNATTALENEPFEAAVISKPISTRTLSIGTDPLSLNENPNGPKPPGGGVQGAQRNQCRTPRLSVVLNTKPVRVTKGTPVLKYKKAYKFTGRLTCVIDGKRRSAPKRTKVSILNKVGKKTVRKPNTAIRDKGAVNLKLAFVSDRTVIFRYTNADGQKSEVKIKVRVTKKKK</sequence>
<dbReference type="Proteomes" id="UP001147653">
    <property type="component" value="Unassembled WGS sequence"/>
</dbReference>
<dbReference type="AlphaFoldDB" id="A0A9X3NA03"/>
<feature type="compositionally biased region" description="Polar residues" evidence="1">
    <location>
        <begin position="324"/>
        <end position="333"/>
    </location>
</feature>
<proteinExistence type="predicted"/>
<keyword evidence="3" id="KW-1185">Reference proteome</keyword>
<evidence type="ECO:0000313" key="2">
    <source>
        <dbReference type="EMBL" id="MDA0181164.1"/>
    </source>
</evidence>
<organism evidence="2 3">
    <name type="scientific">Solirubrobacter phytolaccae</name>
    <dbReference type="NCBI Taxonomy" id="1404360"/>
    <lineage>
        <taxon>Bacteria</taxon>
        <taxon>Bacillati</taxon>
        <taxon>Actinomycetota</taxon>
        <taxon>Thermoleophilia</taxon>
        <taxon>Solirubrobacterales</taxon>
        <taxon>Solirubrobacteraceae</taxon>
        <taxon>Solirubrobacter</taxon>
    </lineage>
</organism>
<evidence type="ECO:0000313" key="3">
    <source>
        <dbReference type="Proteomes" id="UP001147653"/>
    </source>
</evidence>